<reference evidence="2" key="1">
    <citation type="journal article" date="2014" name="Front. Microbiol.">
        <title>High frequency of phylogenetically diverse reductive dehalogenase-homologous genes in deep subseafloor sedimentary metagenomes.</title>
        <authorList>
            <person name="Kawai M."/>
            <person name="Futagami T."/>
            <person name="Toyoda A."/>
            <person name="Takaki Y."/>
            <person name="Nishi S."/>
            <person name="Hori S."/>
            <person name="Arai W."/>
            <person name="Tsubouchi T."/>
            <person name="Morono Y."/>
            <person name="Uchiyama I."/>
            <person name="Ito T."/>
            <person name="Fujiyama A."/>
            <person name="Inagaki F."/>
            <person name="Takami H."/>
        </authorList>
    </citation>
    <scope>NUCLEOTIDE SEQUENCE</scope>
    <source>
        <strain evidence="2">Expedition CK06-06</strain>
    </source>
</reference>
<dbReference type="AlphaFoldDB" id="X1UWP2"/>
<feature type="transmembrane region" description="Helical" evidence="1">
    <location>
        <begin position="7"/>
        <end position="34"/>
    </location>
</feature>
<evidence type="ECO:0000256" key="1">
    <source>
        <dbReference type="SAM" id="Phobius"/>
    </source>
</evidence>
<gene>
    <name evidence="2" type="ORF">S12H4_48446</name>
</gene>
<dbReference type="EMBL" id="BARW01030280">
    <property type="protein sequence ID" value="GAJ04321.1"/>
    <property type="molecule type" value="Genomic_DNA"/>
</dbReference>
<evidence type="ECO:0000313" key="2">
    <source>
        <dbReference type="EMBL" id="GAJ04321.1"/>
    </source>
</evidence>
<keyword evidence="1" id="KW-1133">Transmembrane helix</keyword>
<feature type="non-terminal residue" evidence="2">
    <location>
        <position position="78"/>
    </location>
</feature>
<evidence type="ECO:0008006" key="3">
    <source>
        <dbReference type="Google" id="ProtNLM"/>
    </source>
</evidence>
<organism evidence="2">
    <name type="scientific">marine sediment metagenome</name>
    <dbReference type="NCBI Taxonomy" id="412755"/>
    <lineage>
        <taxon>unclassified sequences</taxon>
        <taxon>metagenomes</taxon>
        <taxon>ecological metagenomes</taxon>
    </lineage>
</organism>
<proteinExistence type="predicted"/>
<keyword evidence="1" id="KW-0812">Transmembrane</keyword>
<feature type="transmembrane region" description="Helical" evidence="1">
    <location>
        <begin position="54"/>
        <end position="75"/>
    </location>
</feature>
<keyword evidence="1" id="KW-0472">Membrane</keyword>
<sequence>MILNIVIIVVITFVLLGSGLYTSLALGGVGIIGLEFLRNLGTVVGAVLYNTANSFPMAAIPMFLLLGQLVLHSGLSRR</sequence>
<accession>X1UWP2</accession>
<name>X1UWP2_9ZZZZ</name>
<protein>
    <recommendedName>
        <fullName evidence="3">TRAP C4-dicarboxylate transport system permease DctM subunit domain-containing protein</fullName>
    </recommendedName>
</protein>
<comment type="caution">
    <text evidence="2">The sequence shown here is derived from an EMBL/GenBank/DDBJ whole genome shotgun (WGS) entry which is preliminary data.</text>
</comment>